<dbReference type="EMBL" id="CAXIXY010000004">
    <property type="protein sequence ID" value="CAL2086300.1"/>
    <property type="molecule type" value="Genomic_DNA"/>
</dbReference>
<evidence type="ECO:0000313" key="2">
    <source>
        <dbReference type="Proteomes" id="UP001497416"/>
    </source>
</evidence>
<dbReference type="Proteomes" id="UP001497416">
    <property type="component" value="Unassembled WGS sequence"/>
</dbReference>
<dbReference type="SMART" id="SM01260">
    <property type="entry name" value="LANC_like"/>
    <property type="match status" value="1"/>
</dbReference>
<evidence type="ECO:0000313" key="1">
    <source>
        <dbReference type="EMBL" id="CAL2086300.1"/>
    </source>
</evidence>
<organism evidence="1 2">
    <name type="scientific">Tenacibaculum platacis</name>
    <dbReference type="NCBI Taxonomy" id="3137852"/>
    <lineage>
        <taxon>Bacteria</taxon>
        <taxon>Pseudomonadati</taxon>
        <taxon>Bacteroidota</taxon>
        <taxon>Flavobacteriia</taxon>
        <taxon>Flavobacteriales</taxon>
        <taxon>Flavobacteriaceae</taxon>
        <taxon>Tenacibaculum</taxon>
    </lineage>
</organism>
<dbReference type="PRINTS" id="PR01950">
    <property type="entry name" value="LANCSUPER"/>
</dbReference>
<dbReference type="InterPro" id="IPR007822">
    <property type="entry name" value="LANC-like"/>
</dbReference>
<keyword evidence="2" id="KW-1185">Reference proteome</keyword>
<sequence length="393" mass="45035">MITEENITIDKIINDYNSKILSYPVNELSGGLVQGKLGVLYYLMFVYMDTKKVVYFDKITDILMDIFNSLQNPEGSDLLNDSSYAEGISGLGFVITKLIENDLLDEEYKEQIPVLSQIAYAYAIKMIDIDNYDFLHGSIGVLLFLLKVKNKELFNGIVDKLHQKSKESVLLFSTVSDNPYISDINFGFPHGYLSTIKILNDAKKAFGAHNVYDAVIDKCITKIMKHINTNYKVDGIHIIKPHKVYLDEGKLIEHQNNRLAWCNSDLSLIFLLSKIDLGTKNTQYNELIELIGENVIKRKEMNVTGIENHHWCHGSSGVAQLFSELHSLLGDRKYLEAHEYWINRTVQYLKEGILNELTERDMSLFYGKLGALLVLQSYQKDFTTEWKEAFLIN</sequence>
<dbReference type="Pfam" id="PF05147">
    <property type="entry name" value="LANC_like"/>
    <property type="match status" value="1"/>
</dbReference>
<comment type="caution">
    <text evidence="1">The sequence shown here is derived from an EMBL/GenBank/DDBJ whole genome shotgun (WGS) entry which is preliminary data.</text>
</comment>
<accession>A0ABM9P0I4</accession>
<dbReference type="RefSeq" id="WP_348712176.1">
    <property type="nucleotide sequence ID" value="NZ_CAXIXY010000004.1"/>
</dbReference>
<proteinExistence type="predicted"/>
<reference evidence="1 2" key="1">
    <citation type="submission" date="2024-05" db="EMBL/GenBank/DDBJ databases">
        <authorList>
            <person name="Duchaud E."/>
        </authorList>
    </citation>
    <scope>NUCLEOTIDE SEQUENCE [LARGE SCALE GENOMIC DNA]</scope>
    <source>
        <strain evidence="1">Ena-SAMPLE-TAB-13-05-2024-13:56:06:370-140302</strain>
    </source>
</reference>
<dbReference type="SUPFAM" id="SSF158745">
    <property type="entry name" value="LanC-like"/>
    <property type="match status" value="1"/>
</dbReference>
<gene>
    <name evidence="1" type="ORF">T190607A01A_20617</name>
</gene>
<protein>
    <submittedName>
        <fullName evidence="1">Lantibiotic biosynthesis protein</fullName>
    </submittedName>
</protein>
<dbReference type="Gene3D" id="1.50.10.20">
    <property type="match status" value="1"/>
</dbReference>
<name>A0ABM9P0I4_9FLAO</name>